<reference evidence="2" key="1">
    <citation type="journal article" date="2023" name="Science">
        <title>Genome structures resolve the early diversification of teleost fishes.</title>
        <authorList>
            <person name="Parey E."/>
            <person name="Louis A."/>
            <person name="Montfort J."/>
            <person name="Bouchez O."/>
            <person name="Roques C."/>
            <person name="Iampietro C."/>
            <person name="Lluch J."/>
            <person name="Castinel A."/>
            <person name="Donnadieu C."/>
            <person name="Desvignes T."/>
            <person name="Floi Bucao C."/>
            <person name="Jouanno E."/>
            <person name="Wen M."/>
            <person name="Mejri S."/>
            <person name="Dirks R."/>
            <person name="Jansen H."/>
            <person name="Henkel C."/>
            <person name="Chen W.J."/>
            <person name="Zahm M."/>
            <person name="Cabau C."/>
            <person name="Klopp C."/>
            <person name="Thompson A.W."/>
            <person name="Robinson-Rechavi M."/>
            <person name="Braasch I."/>
            <person name="Lecointre G."/>
            <person name="Bobe J."/>
            <person name="Postlethwait J.H."/>
            <person name="Berthelot C."/>
            <person name="Roest Crollius H."/>
            <person name="Guiguen Y."/>
        </authorList>
    </citation>
    <scope>NUCLEOTIDE SEQUENCE</scope>
    <source>
        <strain evidence="2">NC1722</strain>
    </source>
</reference>
<accession>A0AAD7WU75</accession>
<evidence type="ECO:0000313" key="2">
    <source>
        <dbReference type="EMBL" id="KAJ8409422.1"/>
    </source>
</evidence>
<name>A0AAD7WU75_9TELE</name>
<proteinExistence type="predicted"/>
<feature type="transmembrane region" description="Helical" evidence="1">
    <location>
        <begin position="30"/>
        <end position="56"/>
    </location>
</feature>
<keyword evidence="3" id="KW-1185">Reference proteome</keyword>
<dbReference type="EMBL" id="JAINUG010000030">
    <property type="protein sequence ID" value="KAJ8409422.1"/>
    <property type="molecule type" value="Genomic_DNA"/>
</dbReference>
<evidence type="ECO:0000313" key="3">
    <source>
        <dbReference type="Proteomes" id="UP001221898"/>
    </source>
</evidence>
<keyword evidence="1" id="KW-0812">Transmembrane</keyword>
<comment type="caution">
    <text evidence="2">The sequence shown here is derived from an EMBL/GenBank/DDBJ whole genome shotgun (WGS) entry which is preliminary data.</text>
</comment>
<organism evidence="2 3">
    <name type="scientific">Aldrovandia affinis</name>
    <dbReference type="NCBI Taxonomy" id="143900"/>
    <lineage>
        <taxon>Eukaryota</taxon>
        <taxon>Metazoa</taxon>
        <taxon>Chordata</taxon>
        <taxon>Craniata</taxon>
        <taxon>Vertebrata</taxon>
        <taxon>Euteleostomi</taxon>
        <taxon>Actinopterygii</taxon>
        <taxon>Neopterygii</taxon>
        <taxon>Teleostei</taxon>
        <taxon>Notacanthiformes</taxon>
        <taxon>Halosauridae</taxon>
        <taxon>Aldrovandia</taxon>
    </lineage>
</organism>
<sequence>MVHSVLLSLLVSYWILVSKRKHKMALEYGGLFFFSLFAAVVSYLQFLKVLLLDLFLHHVHWGVSEMRWMPYSASSLRMALPSYFESTSNCCWTPLSPPHFSPCFHPSTSPWLNPHPPTKPATNWTWSSLETAPHPTLRGLSTTNCLLISYRTTCLILTNLGSRQTTPERLLCSWSLRLCKWQIPNLLPPSSSSSTCQLHFIPWTTRSCSHLSSRWESLDLH</sequence>
<dbReference type="Proteomes" id="UP001221898">
    <property type="component" value="Unassembled WGS sequence"/>
</dbReference>
<dbReference type="AlphaFoldDB" id="A0AAD7WU75"/>
<protein>
    <submittedName>
        <fullName evidence="2">Uncharacterized protein</fullName>
    </submittedName>
</protein>
<gene>
    <name evidence="2" type="ORF">AAFF_G00228230</name>
</gene>
<keyword evidence="1" id="KW-0472">Membrane</keyword>
<evidence type="ECO:0000256" key="1">
    <source>
        <dbReference type="SAM" id="Phobius"/>
    </source>
</evidence>
<keyword evidence="1" id="KW-1133">Transmembrane helix</keyword>